<evidence type="ECO:0000313" key="2">
    <source>
        <dbReference type="EMBL" id="KAK2642826.1"/>
    </source>
</evidence>
<name>A0AAD9WTR2_9ROSI</name>
<organism evidence="2 3">
    <name type="scientific">Dipteronia dyeriana</name>
    <dbReference type="NCBI Taxonomy" id="168575"/>
    <lineage>
        <taxon>Eukaryota</taxon>
        <taxon>Viridiplantae</taxon>
        <taxon>Streptophyta</taxon>
        <taxon>Embryophyta</taxon>
        <taxon>Tracheophyta</taxon>
        <taxon>Spermatophyta</taxon>
        <taxon>Magnoliopsida</taxon>
        <taxon>eudicotyledons</taxon>
        <taxon>Gunneridae</taxon>
        <taxon>Pentapetalae</taxon>
        <taxon>rosids</taxon>
        <taxon>malvids</taxon>
        <taxon>Sapindales</taxon>
        <taxon>Sapindaceae</taxon>
        <taxon>Hippocastanoideae</taxon>
        <taxon>Acereae</taxon>
        <taxon>Dipteronia</taxon>
    </lineage>
</organism>
<dbReference type="PANTHER" id="PTHR32166">
    <property type="entry name" value="OSJNBA0013A04.12 PROTEIN"/>
    <property type="match status" value="1"/>
</dbReference>
<feature type="transmembrane region" description="Helical" evidence="1">
    <location>
        <begin position="91"/>
        <end position="112"/>
    </location>
</feature>
<dbReference type="EMBL" id="JANJYI010000007">
    <property type="protein sequence ID" value="KAK2642826.1"/>
    <property type="molecule type" value="Genomic_DNA"/>
</dbReference>
<dbReference type="Proteomes" id="UP001280121">
    <property type="component" value="Unassembled WGS sequence"/>
</dbReference>
<dbReference type="AlphaFoldDB" id="A0AAD9WTR2"/>
<gene>
    <name evidence="2" type="ORF">Ddye_024589</name>
</gene>
<keyword evidence="1" id="KW-1133">Transmembrane helix</keyword>
<accession>A0AAD9WTR2</accession>
<dbReference type="PANTHER" id="PTHR32166:SF74">
    <property type="entry name" value="OS05G0256350 PROTEIN"/>
    <property type="match status" value="1"/>
</dbReference>
<evidence type="ECO:0000256" key="1">
    <source>
        <dbReference type="SAM" id="Phobius"/>
    </source>
</evidence>
<dbReference type="SUPFAM" id="SSF53098">
    <property type="entry name" value="Ribonuclease H-like"/>
    <property type="match status" value="1"/>
</dbReference>
<reference evidence="2" key="1">
    <citation type="journal article" date="2023" name="Plant J.">
        <title>Genome sequences and population genomics provide insights into the demographic history, inbreeding, and mutation load of two 'living fossil' tree species of Dipteronia.</title>
        <authorList>
            <person name="Feng Y."/>
            <person name="Comes H.P."/>
            <person name="Chen J."/>
            <person name="Zhu S."/>
            <person name="Lu R."/>
            <person name="Zhang X."/>
            <person name="Li P."/>
            <person name="Qiu J."/>
            <person name="Olsen K.M."/>
            <person name="Qiu Y."/>
        </authorList>
    </citation>
    <scope>NUCLEOTIDE SEQUENCE</scope>
    <source>
        <strain evidence="2">KIB01</strain>
    </source>
</reference>
<evidence type="ECO:0000313" key="3">
    <source>
        <dbReference type="Proteomes" id="UP001280121"/>
    </source>
</evidence>
<protein>
    <submittedName>
        <fullName evidence="2">Uncharacterized protein</fullName>
    </submittedName>
</protein>
<proteinExistence type="predicted"/>
<dbReference type="InterPro" id="IPR012337">
    <property type="entry name" value="RNaseH-like_sf"/>
</dbReference>
<keyword evidence="1" id="KW-0472">Membrane</keyword>
<comment type="caution">
    <text evidence="2">The sequence shown here is derived from an EMBL/GenBank/DDBJ whole genome shotgun (WGS) entry which is preliminary data.</text>
</comment>
<keyword evidence="1" id="KW-0812">Transmembrane</keyword>
<keyword evidence="3" id="KW-1185">Reference proteome</keyword>
<sequence>MKQTFERATMISSYIYSRIGVVNMLRKYTNMKELLRHVKTRFATAFITLSRIHSQKVNIRRMFTSDEWAKSKWVKKARAKRVVEVLLMPSFLNNVVFVFKIVGPLVGVLRLVDGERKHDMCYI</sequence>